<name>A0AAD3XTB0_NEPGR</name>
<dbReference type="Proteomes" id="UP001279734">
    <property type="component" value="Unassembled WGS sequence"/>
</dbReference>
<comment type="caution">
    <text evidence="1">The sequence shown here is derived from an EMBL/GenBank/DDBJ whole genome shotgun (WGS) entry which is preliminary data.</text>
</comment>
<reference evidence="1" key="1">
    <citation type="submission" date="2023-05" db="EMBL/GenBank/DDBJ databases">
        <title>Nepenthes gracilis genome sequencing.</title>
        <authorList>
            <person name="Fukushima K."/>
        </authorList>
    </citation>
    <scope>NUCLEOTIDE SEQUENCE</scope>
    <source>
        <strain evidence="1">SING2019-196</strain>
    </source>
</reference>
<protein>
    <submittedName>
        <fullName evidence="1">Uncharacterized protein</fullName>
    </submittedName>
</protein>
<dbReference type="EMBL" id="BSYO01000016">
    <property type="protein sequence ID" value="GMH16438.1"/>
    <property type="molecule type" value="Genomic_DNA"/>
</dbReference>
<evidence type="ECO:0000313" key="2">
    <source>
        <dbReference type="Proteomes" id="UP001279734"/>
    </source>
</evidence>
<organism evidence="1 2">
    <name type="scientific">Nepenthes gracilis</name>
    <name type="common">Slender pitcher plant</name>
    <dbReference type="NCBI Taxonomy" id="150966"/>
    <lineage>
        <taxon>Eukaryota</taxon>
        <taxon>Viridiplantae</taxon>
        <taxon>Streptophyta</taxon>
        <taxon>Embryophyta</taxon>
        <taxon>Tracheophyta</taxon>
        <taxon>Spermatophyta</taxon>
        <taxon>Magnoliopsida</taxon>
        <taxon>eudicotyledons</taxon>
        <taxon>Gunneridae</taxon>
        <taxon>Pentapetalae</taxon>
        <taxon>Caryophyllales</taxon>
        <taxon>Nepenthaceae</taxon>
        <taxon>Nepenthes</taxon>
    </lineage>
</organism>
<keyword evidence="2" id="KW-1185">Reference proteome</keyword>
<accession>A0AAD3XTB0</accession>
<evidence type="ECO:0000313" key="1">
    <source>
        <dbReference type="EMBL" id="GMH16438.1"/>
    </source>
</evidence>
<dbReference type="AlphaFoldDB" id="A0AAD3XTB0"/>
<sequence length="96" mass="10579">MHTIGTPTFPKREVGGGEWENTMFVFAKGRAEERESSCEIVESYDVKPLSANAYSLPIGTLCIRLLSLSPPPTPPPTNRSILIGWCSKKLAWTGEQ</sequence>
<gene>
    <name evidence="1" type="ORF">Nepgr_018279</name>
</gene>
<proteinExistence type="predicted"/>